<evidence type="ECO:0000256" key="1">
    <source>
        <dbReference type="SAM" id="SignalP"/>
    </source>
</evidence>
<dbReference type="EMBL" id="CP042914">
    <property type="protein sequence ID" value="QEG40333.1"/>
    <property type="molecule type" value="Genomic_DNA"/>
</dbReference>
<evidence type="ECO:0008006" key="4">
    <source>
        <dbReference type="Google" id="ProtNLM"/>
    </source>
</evidence>
<gene>
    <name evidence="2" type="ORF">UC8_23420</name>
</gene>
<name>A0A5B9R1W9_9BACT</name>
<dbReference type="OrthoDB" id="241925at2"/>
<protein>
    <recommendedName>
        <fullName evidence="4">Alpha/beta hydrolase family protein</fullName>
    </recommendedName>
</protein>
<evidence type="ECO:0000313" key="3">
    <source>
        <dbReference type="Proteomes" id="UP000325286"/>
    </source>
</evidence>
<dbReference type="AlphaFoldDB" id="A0A5B9R1W9"/>
<keyword evidence="3" id="KW-1185">Reference proteome</keyword>
<sequence length="355" mass="39250" precursor="true">MMQMFLNQTIPYGVRSWLLLWALVACPAVANDHDGEVSPSSAVPLRIHSAAITEHSGSEQLAGGQAVGEDSIWLLNTRGLTTQACRADLDSPPFEVMRMDECGRTQAASLEEYLLGDGSELYVIYIHGNRMEYSNAIQRGLLVRRQTLRHRCSTDLPVRWLVWSWPSAQEGVLLADVREKAERTDSQGLYLAWLLRELIDRGHRPRLIGFSFGGRVATGALHALGGGALGGRRMPAPHIEGAHVSIGLIAPALGEGWLCGYGYHGQATRNMFELSVLYNRRDAVLKRYPFLDPGSQALGYRGPRGFGPRYDGSKLPVHARNCSGTVGRRHVEVDYYMGTCNAGKSMYQMITKPWP</sequence>
<proteinExistence type="predicted"/>
<dbReference type="KEGG" id="rul:UC8_23420"/>
<dbReference type="Proteomes" id="UP000325286">
    <property type="component" value="Chromosome"/>
</dbReference>
<keyword evidence="1" id="KW-0732">Signal</keyword>
<accession>A0A5B9R1W9</accession>
<evidence type="ECO:0000313" key="2">
    <source>
        <dbReference type="EMBL" id="QEG40333.1"/>
    </source>
</evidence>
<organism evidence="2 3">
    <name type="scientific">Roseimaritima ulvae</name>
    <dbReference type="NCBI Taxonomy" id="980254"/>
    <lineage>
        <taxon>Bacteria</taxon>
        <taxon>Pseudomonadati</taxon>
        <taxon>Planctomycetota</taxon>
        <taxon>Planctomycetia</taxon>
        <taxon>Pirellulales</taxon>
        <taxon>Pirellulaceae</taxon>
        <taxon>Roseimaritima</taxon>
    </lineage>
</organism>
<feature type="chain" id="PRO_5022959420" description="Alpha/beta hydrolase family protein" evidence="1">
    <location>
        <begin position="31"/>
        <end position="355"/>
    </location>
</feature>
<feature type="signal peptide" evidence="1">
    <location>
        <begin position="1"/>
        <end position="30"/>
    </location>
</feature>
<reference evidence="2 3" key="1">
    <citation type="submission" date="2019-08" db="EMBL/GenBank/DDBJ databases">
        <title>Deep-cultivation of Planctomycetes and their phenomic and genomic characterization uncovers novel biology.</title>
        <authorList>
            <person name="Wiegand S."/>
            <person name="Jogler M."/>
            <person name="Boedeker C."/>
            <person name="Pinto D."/>
            <person name="Vollmers J."/>
            <person name="Rivas-Marin E."/>
            <person name="Kohn T."/>
            <person name="Peeters S.H."/>
            <person name="Heuer A."/>
            <person name="Rast P."/>
            <person name="Oberbeckmann S."/>
            <person name="Bunk B."/>
            <person name="Jeske O."/>
            <person name="Meyerdierks A."/>
            <person name="Storesund J.E."/>
            <person name="Kallscheuer N."/>
            <person name="Luecker S."/>
            <person name="Lage O.M."/>
            <person name="Pohl T."/>
            <person name="Merkel B.J."/>
            <person name="Hornburger P."/>
            <person name="Mueller R.-W."/>
            <person name="Bruemmer F."/>
            <person name="Labrenz M."/>
            <person name="Spormann A.M."/>
            <person name="Op den Camp H."/>
            <person name="Overmann J."/>
            <person name="Amann R."/>
            <person name="Jetten M.S.M."/>
            <person name="Mascher T."/>
            <person name="Medema M.H."/>
            <person name="Devos D.P."/>
            <person name="Kaster A.-K."/>
            <person name="Ovreas L."/>
            <person name="Rohde M."/>
            <person name="Galperin M.Y."/>
            <person name="Jogler C."/>
        </authorList>
    </citation>
    <scope>NUCLEOTIDE SEQUENCE [LARGE SCALE GENOMIC DNA]</scope>
    <source>
        <strain evidence="2 3">UC8</strain>
    </source>
</reference>